<proteinExistence type="predicted"/>
<dbReference type="SUPFAM" id="SSF48452">
    <property type="entry name" value="TPR-like"/>
    <property type="match status" value="1"/>
</dbReference>
<gene>
    <name evidence="5" type="ORF">D8S82_03455</name>
</gene>
<keyword evidence="6" id="KW-1185">Reference proteome</keyword>
<feature type="repeat" description="TPR" evidence="3">
    <location>
        <begin position="143"/>
        <end position="176"/>
    </location>
</feature>
<dbReference type="EMBL" id="VIFX01000003">
    <property type="protein sequence ID" value="TQR88126.1"/>
    <property type="molecule type" value="Genomic_DNA"/>
</dbReference>
<feature type="transmembrane region" description="Helical" evidence="4">
    <location>
        <begin position="255"/>
        <end position="274"/>
    </location>
</feature>
<evidence type="ECO:0000313" key="6">
    <source>
        <dbReference type="Proteomes" id="UP000315759"/>
    </source>
</evidence>
<evidence type="ECO:0000256" key="3">
    <source>
        <dbReference type="PROSITE-ProRule" id="PRU00339"/>
    </source>
</evidence>
<dbReference type="PANTHER" id="PTHR44858:SF1">
    <property type="entry name" value="UDP-N-ACETYLGLUCOSAMINE--PEPTIDE N-ACETYLGLUCOSAMINYLTRANSFERASE SPINDLY-RELATED"/>
    <property type="match status" value="1"/>
</dbReference>
<protein>
    <submittedName>
        <fullName evidence="5">Tetratricopeptide repeat protein</fullName>
    </submittedName>
</protein>
<dbReference type="RefSeq" id="WP_142550731.1">
    <property type="nucleotide sequence ID" value="NZ_VIFX01000003.1"/>
</dbReference>
<keyword evidence="4" id="KW-0472">Membrane</keyword>
<dbReference type="InterPro" id="IPR019734">
    <property type="entry name" value="TPR_rpt"/>
</dbReference>
<dbReference type="SMART" id="SM00028">
    <property type="entry name" value="TPR"/>
    <property type="match status" value="4"/>
</dbReference>
<organism evidence="5 6">
    <name type="scientific">Mycolicibacterium hodleri</name>
    <dbReference type="NCBI Taxonomy" id="49897"/>
    <lineage>
        <taxon>Bacteria</taxon>
        <taxon>Bacillati</taxon>
        <taxon>Actinomycetota</taxon>
        <taxon>Actinomycetes</taxon>
        <taxon>Mycobacteriales</taxon>
        <taxon>Mycobacteriaceae</taxon>
        <taxon>Mycolicibacterium</taxon>
    </lineage>
</organism>
<dbReference type="PROSITE" id="PS50005">
    <property type="entry name" value="TPR"/>
    <property type="match status" value="1"/>
</dbReference>
<keyword evidence="4" id="KW-1133">Transmembrane helix</keyword>
<feature type="transmembrane region" description="Helical" evidence="4">
    <location>
        <begin position="294"/>
        <end position="313"/>
    </location>
</feature>
<dbReference type="Gene3D" id="1.25.40.10">
    <property type="entry name" value="Tetratricopeptide repeat domain"/>
    <property type="match status" value="1"/>
</dbReference>
<sequence>MTAAGDTDGAVALATAYADARNHARAEQVLRDALVTSPDNAVLLANLARVQVLAKQYDAAARNAHAALAVSPEYGFAIRIYAIALDAMGWVDQALYMAWRGVAQQPHDRVAHFVYAELLLKVGRPQDALVVVGEALRLDPTSADSHVLRGQILARLGMSEESTAAYEEALQLDPTNASAVHNIGVNRLARSKWSAAMSGFLGAARLDPDLGDLARRNIGIALARLLRFGTVGVLALGWLILVSTPAVGQGATLTVGHRISIGVGTLALAVYAGWLSRVVPTRTWRSTLRAQHTLALRVGLLACAIPLGLVAVFGDGLTVPGVVGTALVLAAVVVAVIGRFAGG</sequence>
<accession>A0A544W7A5</accession>
<keyword evidence="1" id="KW-0677">Repeat</keyword>
<keyword evidence="4" id="KW-0812">Transmembrane</keyword>
<dbReference type="InterPro" id="IPR013105">
    <property type="entry name" value="TPR_2"/>
</dbReference>
<dbReference type="InterPro" id="IPR011990">
    <property type="entry name" value="TPR-like_helical_dom_sf"/>
</dbReference>
<dbReference type="Proteomes" id="UP000315759">
    <property type="component" value="Unassembled WGS sequence"/>
</dbReference>
<dbReference type="InterPro" id="IPR050498">
    <property type="entry name" value="Ycf3"/>
</dbReference>
<feature type="transmembrane region" description="Helical" evidence="4">
    <location>
        <begin position="319"/>
        <end position="341"/>
    </location>
</feature>
<feature type="transmembrane region" description="Helical" evidence="4">
    <location>
        <begin position="225"/>
        <end position="243"/>
    </location>
</feature>
<dbReference type="PANTHER" id="PTHR44858">
    <property type="entry name" value="TETRATRICOPEPTIDE REPEAT PROTEIN 6"/>
    <property type="match status" value="1"/>
</dbReference>
<name>A0A544W7A5_9MYCO</name>
<evidence type="ECO:0000256" key="4">
    <source>
        <dbReference type="SAM" id="Phobius"/>
    </source>
</evidence>
<evidence type="ECO:0000256" key="2">
    <source>
        <dbReference type="ARBA" id="ARBA00022803"/>
    </source>
</evidence>
<reference evidence="5 6" key="1">
    <citation type="submission" date="2018-10" db="EMBL/GenBank/DDBJ databases">
        <title>Draft genome of Mycobacterium hodleri strain B.</title>
        <authorList>
            <person name="Amande T.J."/>
            <person name="Mcgenity T.J."/>
        </authorList>
    </citation>
    <scope>NUCLEOTIDE SEQUENCE [LARGE SCALE GENOMIC DNA]</scope>
    <source>
        <strain evidence="5 6">B</strain>
    </source>
</reference>
<keyword evidence="2 3" id="KW-0802">TPR repeat</keyword>
<evidence type="ECO:0000313" key="5">
    <source>
        <dbReference type="EMBL" id="TQR88126.1"/>
    </source>
</evidence>
<evidence type="ECO:0000256" key="1">
    <source>
        <dbReference type="ARBA" id="ARBA00022737"/>
    </source>
</evidence>
<dbReference type="AlphaFoldDB" id="A0A544W7A5"/>
<dbReference type="Pfam" id="PF07719">
    <property type="entry name" value="TPR_2"/>
    <property type="match status" value="1"/>
</dbReference>
<comment type="caution">
    <text evidence="5">The sequence shown here is derived from an EMBL/GenBank/DDBJ whole genome shotgun (WGS) entry which is preliminary data.</text>
</comment>